<protein>
    <submittedName>
        <fullName evidence="1">DUF2490 domain-containing protein</fullName>
    </submittedName>
</protein>
<accession>A0ABW5TSB8</accession>
<dbReference type="Pfam" id="PF10677">
    <property type="entry name" value="DUF2490"/>
    <property type="match status" value="1"/>
</dbReference>
<organism evidence="1 2">
    <name type="scientific">Pedobacter alpinus</name>
    <dbReference type="NCBI Taxonomy" id="1590643"/>
    <lineage>
        <taxon>Bacteria</taxon>
        <taxon>Pseudomonadati</taxon>
        <taxon>Bacteroidota</taxon>
        <taxon>Sphingobacteriia</taxon>
        <taxon>Sphingobacteriales</taxon>
        <taxon>Sphingobacteriaceae</taxon>
        <taxon>Pedobacter</taxon>
    </lineage>
</organism>
<evidence type="ECO:0000313" key="2">
    <source>
        <dbReference type="Proteomes" id="UP001597546"/>
    </source>
</evidence>
<name>A0ABW5TSB8_9SPHI</name>
<dbReference type="EMBL" id="JBHULV010000024">
    <property type="protein sequence ID" value="MFD2731708.1"/>
    <property type="molecule type" value="Genomic_DNA"/>
</dbReference>
<gene>
    <name evidence="1" type="ORF">ACFSSE_08305</name>
</gene>
<dbReference type="InterPro" id="IPR019619">
    <property type="entry name" value="DUF2490"/>
</dbReference>
<keyword evidence="2" id="KW-1185">Reference proteome</keyword>
<dbReference type="Proteomes" id="UP001597546">
    <property type="component" value="Unassembled WGS sequence"/>
</dbReference>
<reference evidence="2" key="1">
    <citation type="journal article" date="2019" name="Int. J. Syst. Evol. Microbiol.">
        <title>The Global Catalogue of Microorganisms (GCM) 10K type strain sequencing project: providing services to taxonomists for standard genome sequencing and annotation.</title>
        <authorList>
            <consortium name="The Broad Institute Genomics Platform"/>
            <consortium name="The Broad Institute Genome Sequencing Center for Infectious Disease"/>
            <person name="Wu L."/>
            <person name="Ma J."/>
        </authorList>
    </citation>
    <scope>NUCLEOTIDE SEQUENCE [LARGE SCALE GENOMIC DNA]</scope>
    <source>
        <strain evidence="2">KCTC 42456</strain>
    </source>
</reference>
<proteinExistence type="predicted"/>
<comment type="caution">
    <text evidence="1">The sequence shown here is derived from an EMBL/GenBank/DDBJ whole genome shotgun (WGS) entry which is preliminary data.</text>
</comment>
<sequence>MKFLLIFFMLISLKDIYAQTQTRVGFLPSVNYNQKINKVWEANFKFESRHFVFENSTSQSSVFKYKYSLSDVTALVGRKVGLNSKVILGFLTRIEPEAVTYRTIQQFIFQTKIEKFRVAHRLVTDQTFSSNESTEFRLRYRLSAEIPLSGLKVDVKEFYLKFNTEALHSIQDDEYDLELRAVPNIGYVINDQHKIELGLDNRFASFIDNQTHFTSWLTINWFF</sequence>
<evidence type="ECO:0000313" key="1">
    <source>
        <dbReference type="EMBL" id="MFD2731708.1"/>
    </source>
</evidence>